<keyword evidence="2" id="KW-1185">Reference proteome</keyword>
<evidence type="ECO:0000313" key="1">
    <source>
        <dbReference type="EMBL" id="ORX62236.1"/>
    </source>
</evidence>
<name>A0A1X2GW59_9FUNG</name>
<gene>
    <name evidence="1" type="ORF">DM01DRAFT_1331689</name>
</gene>
<reference evidence="1 2" key="1">
    <citation type="submission" date="2016-07" db="EMBL/GenBank/DDBJ databases">
        <title>Pervasive Adenine N6-methylation of Active Genes in Fungi.</title>
        <authorList>
            <consortium name="DOE Joint Genome Institute"/>
            <person name="Mondo S.J."/>
            <person name="Dannebaum R.O."/>
            <person name="Kuo R.C."/>
            <person name="Labutti K."/>
            <person name="Haridas S."/>
            <person name="Kuo A."/>
            <person name="Salamov A."/>
            <person name="Ahrendt S.R."/>
            <person name="Lipzen A."/>
            <person name="Sullivan W."/>
            <person name="Andreopoulos W.B."/>
            <person name="Clum A."/>
            <person name="Lindquist E."/>
            <person name="Daum C."/>
            <person name="Ramamoorthy G.K."/>
            <person name="Gryganskyi A."/>
            <person name="Culley D."/>
            <person name="Magnuson J.K."/>
            <person name="James T.Y."/>
            <person name="O'Malley M.A."/>
            <person name="Stajich J.E."/>
            <person name="Spatafora J.W."/>
            <person name="Visel A."/>
            <person name="Grigoriev I.V."/>
        </authorList>
    </citation>
    <scope>NUCLEOTIDE SEQUENCE [LARGE SCALE GENOMIC DNA]</scope>
    <source>
        <strain evidence="1 2">NRRL 3301</strain>
    </source>
</reference>
<evidence type="ECO:0000313" key="2">
    <source>
        <dbReference type="Proteomes" id="UP000242146"/>
    </source>
</evidence>
<sequence length="281" mass="32050">MLQQLPLEIVYEILVHVPFSQFQKLYQVLPRSIVTHGLRAKLQLEGADTQPLLELVSTNRHELLAPEQPEAKAKWMHACMQHPSWYSPMPTLLKQENESTLPLFFTCLDLEHDLVWLEPNSTQYYFEVKDLYVSHGKMVLRQQPGRYQKVLGSLWDIRCRFLSGSKKWSASSPRPNSSTTDSGTRPSWFMLTLDASSPSPTSGTLIIDAICHLDTTLMALPPSSPPHEDFPPRPLTHTHRMLPPLQTSVYSPWQASSTCGYFCIDHVAISLDDFLAFFQEK</sequence>
<dbReference type="Proteomes" id="UP000242146">
    <property type="component" value="Unassembled WGS sequence"/>
</dbReference>
<accession>A0A1X2GW59</accession>
<dbReference type="EMBL" id="MCGT01000002">
    <property type="protein sequence ID" value="ORX62236.1"/>
    <property type="molecule type" value="Genomic_DNA"/>
</dbReference>
<dbReference type="AlphaFoldDB" id="A0A1X2GW59"/>
<evidence type="ECO:0008006" key="3">
    <source>
        <dbReference type="Google" id="ProtNLM"/>
    </source>
</evidence>
<dbReference type="OrthoDB" id="2285859at2759"/>
<protein>
    <recommendedName>
        <fullName evidence="3">F-box domain-containing protein</fullName>
    </recommendedName>
</protein>
<organism evidence="1 2">
    <name type="scientific">Hesseltinella vesiculosa</name>
    <dbReference type="NCBI Taxonomy" id="101127"/>
    <lineage>
        <taxon>Eukaryota</taxon>
        <taxon>Fungi</taxon>
        <taxon>Fungi incertae sedis</taxon>
        <taxon>Mucoromycota</taxon>
        <taxon>Mucoromycotina</taxon>
        <taxon>Mucoromycetes</taxon>
        <taxon>Mucorales</taxon>
        <taxon>Cunninghamellaceae</taxon>
        <taxon>Hesseltinella</taxon>
    </lineage>
</organism>
<comment type="caution">
    <text evidence="1">The sequence shown here is derived from an EMBL/GenBank/DDBJ whole genome shotgun (WGS) entry which is preliminary data.</text>
</comment>
<proteinExistence type="predicted"/>